<protein>
    <submittedName>
        <fullName evidence="1">Uncharacterized protein</fullName>
    </submittedName>
</protein>
<evidence type="ECO:0000313" key="1">
    <source>
        <dbReference type="EMBL" id="VVC75554.1"/>
    </source>
</evidence>
<accession>A0A5E4PFD4</accession>
<name>A0A5E4PFD4_9COXI</name>
<reference evidence="1 2" key="1">
    <citation type="submission" date="2019-08" db="EMBL/GenBank/DDBJ databases">
        <authorList>
            <person name="Guy L."/>
        </authorList>
    </citation>
    <scope>NUCLEOTIDE SEQUENCE [LARGE SCALE GENOMIC DNA]</scope>
    <source>
        <strain evidence="1 2">SGT-108</strain>
    </source>
</reference>
<dbReference type="Proteomes" id="UP000324194">
    <property type="component" value="Chromosome 1"/>
</dbReference>
<gene>
    <name evidence="1" type="ORF">AQUSIP_08440</name>
</gene>
<dbReference type="AlphaFoldDB" id="A0A5E4PFD4"/>
<proteinExistence type="predicted"/>
<sequence length="178" mass="19930">MFSKRNQPALLTEMADKLKRLTTEKAYVIKTSSHEVTTGKTDGGYYLLDQNSQTVRQIYTDTASLIDAIKSALRIQSDNARIHYSSLVKPRLFDELPPAVQKLFTASKDFADPLATLTRAAGLQPDEHPSQERLIHALTENGIQISTADIVKLFILSQTIDAHCENHLTRENAPSYKM</sequence>
<dbReference type="KEGG" id="asip:AQUSIP_08440"/>
<organism evidence="1 2">
    <name type="scientific">Aquicella siphonis</name>
    <dbReference type="NCBI Taxonomy" id="254247"/>
    <lineage>
        <taxon>Bacteria</taxon>
        <taxon>Pseudomonadati</taxon>
        <taxon>Pseudomonadota</taxon>
        <taxon>Gammaproteobacteria</taxon>
        <taxon>Legionellales</taxon>
        <taxon>Coxiellaceae</taxon>
        <taxon>Aquicella</taxon>
    </lineage>
</organism>
<evidence type="ECO:0000313" key="2">
    <source>
        <dbReference type="Proteomes" id="UP000324194"/>
    </source>
</evidence>
<dbReference type="EMBL" id="LR699119">
    <property type="protein sequence ID" value="VVC75554.1"/>
    <property type="molecule type" value="Genomic_DNA"/>
</dbReference>
<keyword evidence="2" id="KW-1185">Reference proteome</keyword>
<dbReference type="RefSeq" id="WP_148338852.1">
    <property type="nucleotide sequence ID" value="NZ_LR699119.1"/>
</dbReference>